<reference evidence="2" key="1">
    <citation type="journal article" date="2014" name="Int. J. Syst. Evol. Microbiol.">
        <title>Complete genome sequence of Corynebacterium casei LMG S-19264T (=DSM 44701T), isolated from a smear-ripened cheese.</title>
        <authorList>
            <consortium name="US DOE Joint Genome Institute (JGI-PGF)"/>
            <person name="Walter F."/>
            <person name="Albersmeier A."/>
            <person name="Kalinowski J."/>
            <person name="Ruckert C."/>
        </authorList>
    </citation>
    <scope>NUCLEOTIDE SEQUENCE</scope>
    <source>
        <strain evidence="2">KCTC 23224</strain>
    </source>
</reference>
<dbReference type="EMBL" id="BMYF01000021">
    <property type="protein sequence ID" value="GHB48107.1"/>
    <property type="molecule type" value="Genomic_DNA"/>
</dbReference>
<protein>
    <recommendedName>
        <fullName evidence="4">Lipocalin-like domain-containing protein</fullName>
    </recommendedName>
</protein>
<evidence type="ECO:0000313" key="3">
    <source>
        <dbReference type="Proteomes" id="UP000642809"/>
    </source>
</evidence>
<sequence>MKHMKLILTLLGFVFLVACAEKEPAFNPQLVGTWEIVHFNEPLNTNSITAYTFNGDGTYSWAWAFRNPGERTNFGYQLIWNGTFRTTQDQISFRVEEMLDAPIGIPSSFFVPREEMVQRNYTPGAITNRRFMLSADRSTLTILADDEMASDEVYTRAKR</sequence>
<gene>
    <name evidence="2" type="ORF">GCM10008106_31250</name>
</gene>
<keyword evidence="1" id="KW-0732">Signal</keyword>
<feature type="signal peptide" evidence="1">
    <location>
        <begin position="1"/>
        <end position="20"/>
    </location>
</feature>
<organism evidence="2 3">
    <name type="scientific">Mongoliitalea lutea</name>
    <dbReference type="NCBI Taxonomy" id="849756"/>
    <lineage>
        <taxon>Bacteria</taxon>
        <taxon>Pseudomonadati</taxon>
        <taxon>Bacteroidota</taxon>
        <taxon>Cytophagia</taxon>
        <taxon>Cytophagales</taxon>
        <taxon>Cyclobacteriaceae</taxon>
        <taxon>Mongoliitalea</taxon>
    </lineage>
</organism>
<feature type="chain" id="PRO_5035223069" description="Lipocalin-like domain-containing protein" evidence="1">
    <location>
        <begin position="21"/>
        <end position="159"/>
    </location>
</feature>
<dbReference type="AlphaFoldDB" id="A0A8J3CZT3"/>
<keyword evidence="3" id="KW-1185">Reference proteome</keyword>
<evidence type="ECO:0008006" key="4">
    <source>
        <dbReference type="Google" id="ProtNLM"/>
    </source>
</evidence>
<comment type="caution">
    <text evidence="2">The sequence shown here is derived from an EMBL/GenBank/DDBJ whole genome shotgun (WGS) entry which is preliminary data.</text>
</comment>
<evidence type="ECO:0000256" key="1">
    <source>
        <dbReference type="SAM" id="SignalP"/>
    </source>
</evidence>
<name>A0A8J3CZT3_9BACT</name>
<dbReference type="Proteomes" id="UP000642809">
    <property type="component" value="Unassembled WGS sequence"/>
</dbReference>
<accession>A0A8J3CZT3</accession>
<evidence type="ECO:0000313" key="2">
    <source>
        <dbReference type="EMBL" id="GHB48107.1"/>
    </source>
</evidence>
<proteinExistence type="predicted"/>
<reference evidence="2" key="2">
    <citation type="submission" date="2020-09" db="EMBL/GenBank/DDBJ databases">
        <authorList>
            <person name="Sun Q."/>
            <person name="Kim S."/>
        </authorList>
    </citation>
    <scope>NUCLEOTIDE SEQUENCE</scope>
    <source>
        <strain evidence="2">KCTC 23224</strain>
    </source>
</reference>
<dbReference type="PROSITE" id="PS51257">
    <property type="entry name" value="PROKAR_LIPOPROTEIN"/>
    <property type="match status" value="1"/>
</dbReference>